<evidence type="ECO:0000313" key="6">
    <source>
        <dbReference type="EMBL" id="CAG2227948.1"/>
    </source>
</evidence>
<gene>
    <name evidence="6" type="ORF">MEDL_40921</name>
</gene>
<dbReference type="InterPro" id="IPR018200">
    <property type="entry name" value="USP_CS"/>
</dbReference>
<dbReference type="PROSITE" id="PS50235">
    <property type="entry name" value="USP_3"/>
    <property type="match status" value="1"/>
</dbReference>
<dbReference type="InterPro" id="IPR001394">
    <property type="entry name" value="Peptidase_C19_UCH"/>
</dbReference>
<dbReference type="GO" id="GO:0004843">
    <property type="term" value="F:cysteine-type deubiquitinase activity"/>
    <property type="evidence" value="ECO:0007669"/>
    <property type="project" value="InterPro"/>
</dbReference>
<evidence type="ECO:0000313" key="7">
    <source>
        <dbReference type="Proteomes" id="UP000683360"/>
    </source>
</evidence>
<dbReference type="Pfam" id="PF25010">
    <property type="entry name" value="ARM_UBP24_USP9X-Y"/>
    <property type="match status" value="1"/>
</dbReference>
<keyword evidence="1" id="KW-0645">Protease</keyword>
<dbReference type="GO" id="GO:0006508">
    <property type="term" value="P:proteolysis"/>
    <property type="evidence" value="ECO:0007669"/>
    <property type="project" value="UniProtKB-KW"/>
</dbReference>
<dbReference type="InterPro" id="IPR057456">
    <property type="entry name" value="Znf_C17orf113"/>
</dbReference>
<dbReference type="Gene3D" id="3.90.70.10">
    <property type="entry name" value="Cysteine proteinases"/>
    <property type="match status" value="2"/>
</dbReference>
<dbReference type="InterPro" id="IPR038765">
    <property type="entry name" value="Papain-like_cys_pep_sf"/>
</dbReference>
<proteinExistence type="predicted"/>
<reference evidence="6" key="1">
    <citation type="submission" date="2021-03" db="EMBL/GenBank/DDBJ databases">
        <authorList>
            <person name="Bekaert M."/>
        </authorList>
    </citation>
    <scope>NUCLEOTIDE SEQUENCE</scope>
</reference>
<keyword evidence="3 6" id="KW-0378">Hydrolase</keyword>
<accession>A0A8S3TC36</accession>
<dbReference type="PANTHER" id="PTHR46880">
    <property type="entry name" value="RAS-ASSOCIATING DOMAIN-CONTAINING PROTEIN"/>
    <property type="match status" value="1"/>
</dbReference>
<name>A0A8S3TC36_MYTED</name>
<dbReference type="Pfam" id="PF12030">
    <property type="entry name" value="DUF3517"/>
    <property type="match status" value="1"/>
</dbReference>
<evidence type="ECO:0000256" key="4">
    <source>
        <dbReference type="SAM" id="MobiDB-lite"/>
    </source>
</evidence>
<feature type="compositionally biased region" description="Basic and acidic residues" evidence="4">
    <location>
        <begin position="2839"/>
        <end position="2850"/>
    </location>
</feature>
<dbReference type="GO" id="GO:0016579">
    <property type="term" value="P:protein deubiquitination"/>
    <property type="evidence" value="ECO:0007669"/>
    <property type="project" value="InterPro"/>
</dbReference>
<dbReference type="Proteomes" id="UP000683360">
    <property type="component" value="Unassembled WGS sequence"/>
</dbReference>
<evidence type="ECO:0000256" key="1">
    <source>
        <dbReference type="ARBA" id="ARBA00022670"/>
    </source>
</evidence>
<feature type="region of interest" description="Disordered" evidence="4">
    <location>
        <begin position="2803"/>
        <end position="2850"/>
    </location>
</feature>
<protein>
    <submittedName>
        <fullName evidence="6">Ubiquitin carboxyl-terminal hydrolase 24</fullName>
    </submittedName>
</protein>
<dbReference type="InterPro" id="IPR021905">
    <property type="entry name" value="DUF3517"/>
</dbReference>
<organism evidence="6 7">
    <name type="scientific">Mytilus edulis</name>
    <name type="common">Blue mussel</name>
    <dbReference type="NCBI Taxonomy" id="6550"/>
    <lineage>
        <taxon>Eukaryota</taxon>
        <taxon>Metazoa</taxon>
        <taxon>Spiralia</taxon>
        <taxon>Lophotrochozoa</taxon>
        <taxon>Mollusca</taxon>
        <taxon>Bivalvia</taxon>
        <taxon>Autobranchia</taxon>
        <taxon>Pteriomorphia</taxon>
        <taxon>Mytilida</taxon>
        <taxon>Mytiloidea</taxon>
        <taxon>Mytilidae</taxon>
        <taxon>Mytilinae</taxon>
        <taxon>Mytilus</taxon>
    </lineage>
</organism>
<feature type="region of interest" description="Disordered" evidence="4">
    <location>
        <begin position="2115"/>
        <end position="2140"/>
    </location>
</feature>
<dbReference type="InterPro" id="IPR012337">
    <property type="entry name" value="RNaseH-like_sf"/>
</dbReference>
<keyword evidence="2" id="KW-0833">Ubl conjugation pathway</keyword>
<dbReference type="SUPFAM" id="SSF54001">
    <property type="entry name" value="Cysteine proteinases"/>
    <property type="match status" value="1"/>
</dbReference>
<dbReference type="InterPro" id="IPR028889">
    <property type="entry name" value="USP"/>
</dbReference>
<dbReference type="InterPro" id="IPR056850">
    <property type="entry name" value="ARM_UBP34_24_USP9X_Y"/>
</dbReference>
<feature type="compositionally biased region" description="Polar residues" evidence="4">
    <location>
        <begin position="2828"/>
        <end position="2838"/>
    </location>
</feature>
<evidence type="ECO:0000259" key="5">
    <source>
        <dbReference type="PROSITE" id="PS50235"/>
    </source>
</evidence>
<dbReference type="Pfam" id="PF00443">
    <property type="entry name" value="UCH"/>
    <property type="match status" value="2"/>
</dbReference>
<dbReference type="EMBL" id="CAJPWZ010001983">
    <property type="protein sequence ID" value="CAG2227948.1"/>
    <property type="molecule type" value="Genomic_DNA"/>
</dbReference>
<evidence type="ECO:0000256" key="2">
    <source>
        <dbReference type="ARBA" id="ARBA00022786"/>
    </source>
</evidence>
<comment type="caution">
    <text evidence="6">The sequence shown here is derived from an EMBL/GenBank/DDBJ whole genome shotgun (WGS) entry which is preliminary data.</text>
</comment>
<dbReference type="OrthoDB" id="289038at2759"/>
<feature type="compositionally biased region" description="Polar residues" evidence="4">
    <location>
        <begin position="2806"/>
        <end position="2817"/>
    </location>
</feature>
<dbReference type="PROSITE" id="PS00972">
    <property type="entry name" value="USP_1"/>
    <property type="match status" value="1"/>
</dbReference>
<feature type="domain" description="USP" evidence="5">
    <location>
        <begin position="1845"/>
        <end position="2270"/>
    </location>
</feature>
<dbReference type="PROSITE" id="PS00973">
    <property type="entry name" value="USP_2"/>
    <property type="match status" value="1"/>
</dbReference>
<evidence type="ECO:0000256" key="3">
    <source>
        <dbReference type="ARBA" id="ARBA00022801"/>
    </source>
</evidence>
<dbReference type="PANTHER" id="PTHR46880:SF5">
    <property type="entry name" value="DUF4371 DOMAIN-CONTAINING PROTEIN"/>
    <property type="match status" value="1"/>
</dbReference>
<sequence length="2850" mass="323544">MSALLSPLGVCAEFLNPKVVQEVLAPAMEKCIKFVQNLDEKDFKQKNIGCVSELLGSMKLLCIQMWPQHTDSLDDLRLEIAFKMLKSPHFNAKMNSLKEVAKLIEDATSAKSSKTAMNQAKILTWLVDNKILSIALEGNIDQAQYCDKIKGLVDFLGSELSTEELNMIWKMQIGQTNNVIDNMHTIIAAAAVKFDSGQLESLFLLIQKKWQEESDRMREKLLSLIGRIGRDGREPKTTTRVLELLWDLSHLPALSTHLIELALEEHLAILSDSFSVREQVKRQYVIKCVEDIKKGVCVLHSLKQLLHICKNILKLSSQKTDKGILHDLNKNHDVIKLVTQSLVKCHKQASGAVGDGQLGPDTIVNRLYAHSEMVSTHLLFLQYMLQEGALYLPWSRARDIWGTLIASPEACEWDRETCFEWFTKGLPDLEMDTQSQLFQKELLKLDPVKLSEKGFTCFKSFLENVNKYEHRLKPEGNKLIVEKTELLGLDYLWDICLNTSDENIANISIQLLMTVSYTNLAPRLKKDAVSLHKKFITECYNRLENAMIGIGGTVLAQCISSATKTLTAPVVQLVSTIPLPCRSIKLQNIERLLWIAEVYVLNVEEAHNTPRTILPHGAAFQGYQINLYVTCESSKQDFMLVLETKKDQKLLNQLDFEDNQTVMVKLTTPVSVQSSQVPTTPTSKLNFDLEQEKTLPGVVMAVGGQVFEMLYQLANLDEARITSRVRKLLMLIPTDQGISDVLDSISQKGLKQFGSGEDLSPKTSPRKTTPIPSPKLPPKDILKSLFDSESHDMSAFRVLYNLEVLSSKLMPVTQDIGSKFGAQSFCEDFLNAGGLQLVVNVLQPESLAPDINYTIRQGCYSICLQLARFLLCGQTVTGDGLGSVSSLDEVKAGAISIPATPTSLTQPLTIIIEKPSAGSHAVQTMGVYEFTETVSCFMRVTWAAAAGRLHLLGSSQPIIESTTGLYTCGKSRQSSTGSTGSTNSDSDCQSLHAGVCIRQQIISSQDCTIAKEALEILVTCLQLRCELIASFYTLPCISDFIIDILVGCSQSDIRTAALEQFFILSQTTLSSDSVQQTPHQFMLKVLLKAYLPFWVSSTQTRGASQSLSLSIELMMHNNVHKGDQTSSEYELYKSAIMGKRKRDDSDQNSKSAKNARSFSQKWLQLFLWLRFDSMLNAMFCDICQKHKLKNNFVKPGSTNFRKSAVVEHANSNDHVQALKLETASKSNPIVSVFEKVHEKTDNAMCTLFRNAYFIAKENLPMDKFQSLNDLNKFNGAVITSKLYQENNACSEFIQTISDSIEQEVMSDVKLSPAVGIMIDESTDLATQKHLILYLSYLKAGELKISYTKLLNLSSGTAVSITAHIIAYLKSFGVDLSKIFGMGSDGASVMIGKHGGVSQLLKDTSPHLVEVHCVAHRLALACVDTAKEIPDIKFLESIVSTVYSYYKRSPTNLAELRSWQLIIDDPLLNPLDIHKVRWLSMGNALDNLRRSVVSIVNMLGDQTDTDIVANSLHNSMTTYKFFFMLYFLSDLFGKINQLSKSLQKRDLSYATMKQLVDSFLMAIEAEYLTELPSFGPLCTEFLKSTEQSDTFKTITFQRNHRDIHLKKRAVQCAQLIHDNIRDRFPDNKIFEAYLIQGLKQYPSLGLLNVIYKYRISCKGHVVRLILQCSQYFDLRCKLLENLSMPDQTKLNLDLPNMLEDEIAWLKNFETSSNPDLIDADNLLLGGHLKLIRNLFTCEGICKEEFGRTLVYDLLHDFLFPASKIMMDSMDEAKRETALAEVSPKCRNSESRIAAYDLLIELSRESVSILKDLCRQLVDMHHQPHPEVANEWEYLPPVDGRARCGYVGLRNGGATCYMNAVIQQLYMTPGVPESVLGVVEDTLMKTVLMLLFPYMSKTKQNVDIEDIDNVVKRIHRDKTHCRYRQFRVFYQLQQVFGQLLESKLQYFEPEKFWKVFKLWGQVVNIREQQDAFDFFTALMDQADEYTKTIGKYEIFKKNFQGIFSDQKICKDCPHRYEREEEFFALNLTVKNATLQDSLDQFVKGEILEGDNAYYCEKCQAKRNTMKRMCIKTLPPLLCIQLKRFGYDWEANRALKFDDYFKFPWILDMEPYTTEGMARREEAVETSSESSDSGETNQTEDKLPDIVIGVSPEPKQINYELVGIVVHSGQANAGHYYSFIKERRKKESGQANAGHYYSFIKERRGNSMTNPSKGKWFKFNDTFVEEFEMNDASVEAECFGGTYKTKNNESSSTNYPDERVRYWNGYMLFYEKMAEVKTPGSAKKTRITAKRPVPDLGKGRMDSDSLMELTELVHKGERRGIFMDDMPARIHQNIQAENLTFVKNRDVYNTEYFKFVRDLAAKNCQQIDRKDYSTMCVEGLQLGVKFVFNTYFRSKLKTRVDLDEWLEVFDTLIHKCKEACMWLVQYLSTEEGFAYVKPFLLECPNSDVRRTIAAILQDMMSNFFSHGGSQIDKNFNEILEHLLQMLNKDVIDHCKNCNQYFNVLRCYVELGTKACTHMFLRQGFQRLIFFLLGQPSSEQNQESSSRRWSSIQSREFGNLHATIALLVLNCDLSVKDTCEPGDFPVRKPTTVSPSKVLRLSPDMEQYVFGPESNRYIREVVHAVREVTGNHNYNCIADMLIQCSFCNADFSRLVLKYVMHQYSTAPSNELKPIFTLLEDLLTLEDPIQTERLQIVVDGYIDDAGTEYEGLLAVVRSNHMNDSRRSYSCIKFLVSVANKCNPLKEYLIQIPSKWQWSVNWLKKKMSEYWSPAITSTVSNEDSNRKSFQRTISAQSTLEEAKALLTEIESQEGFQSDMDTNGNRAEVDTEKETVTYTSSDTHMSTVEEQKEPKGGN</sequence>
<keyword evidence="7" id="KW-1185">Reference proteome</keyword>
<feature type="region of interest" description="Disordered" evidence="4">
    <location>
        <begin position="752"/>
        <end position="776"/>
    </location>
</feature>
<feature type="compositionally biased region" description="Low complexity" evidence="4">
    <location>
        <begin position="2122"/>
        <end position="2132"/>
    </location>
</feature>
<dbReference type="SUPFAM" id="SSF53098">
    <property type="entry name" value="Ribonuclease H-like"/>
    <property type="match status" value="1"/>
</dbReference>
<dbReference type="CDD" id="cd02659">
    <property type="entry name" value="peptidase_C19C"/>
    <property type="match status" value="1"/>
</dbReference>
<dbReference type="Pfam" id="PF25431">
    <property type="entry name" value="zf-C17orf113"/>
    <property type="match status" value="1"/>
</dbReference>